<reference evidence="1" key="1">
    <citation type="journal article" date="2019" name="MBio">
        <title>Virus Genomes from Deep Sea Sediments Expand the Ocean Megavirome and Support Independent Origins of Viral Gigantism.</title>
        <authorList>
            <person name="Backstrom D."/>
            <person name="Yutin N."/>
            <person name="Jorgensen S.L."/>
            <person name="Dharamshi J."/>
            <person name="Homa F."/>
            <person name="Zaremba-Niedwiedzka K."/>
            <person name="Spang A."/>
            <person name="Wolf Y.I."/>
            <person name="Koonin E.V."/>
            <person name="Ettema T.J."/>
        </authorList>
    </citation>
    <scope>NUCLEOTIDE SEQUENCE</scope>
</reference>
<name>A0A481ZBD4_9VIRU</name>
<organism evidence="1">
    <name type="scientific">Pithovirus LCPAC304</name>
    <dbReference type="NCBI Taxonomy" id="2506594"/>
    <lineage>
        <taxon>Viruses</taxon>
        <taxon>Pithoviruses</taxon>
    </lineage>
</organism>
<sequence>MDTLCNELQVAIYDQLPLIEKLKANTISKEFESARMYSITKDLRSHHSNVSTLQAIHILKGLCILRLNEAFVDFFSTHSLFSCVQEVDEVIDEWECPECFQGYALYLGFYYQNEALVKLLFERGVINLSEEKRKRAQLYAAGVSGNTNDPLVAELRSDLCEKSFLYSHYIEGLSHRKPHDILAQELLSEKVEFWVRIADPGSWVQGAESPVEYVKYEEDKEQVPFCVLHALGYKIYWLKIKEVAANYLMGKPDTKLLPEVCAIDWNSTGAHSYFGLDLFPHWTSVEHHHCKHL</sequence>
<protein>
    <submittedName>
        <fullName evidence="1">Uncharacterized protein</fullName>
    </submittedName>
</protein>
<evidence type="ECO:0000313" key="1">
    <source>
        <dbReference type="EMBL" id="QBK91981.1"/>
    </source>
</evidence>
<accession>A0A481ZBD4</accession>
<proteinExistence type="predicted"/>
<gene>
    <name evidence="1" type="ORF">LCPAC304_03240</name>
</gene>
<dbReference type="EMBL" id="MK500566">
    <property type="protein sequence ID" value="QBK91981.1"/>
    <property type="molecule type" value="Genomic_DNA"/>
</dbReference>